<dbReference type="PROSITE" id="PS50893">
    <property type="entry name" value="ABC_TRANSPORTER_2"/>
    <property type="match status" value="1"/>
</dbReference>
<dbReference type="InterPro" id="IPR003593">
    <property type="entry name" value="AAA+_ATPase"/>
</dbReference>
<name>A0ABP7F8Z8_9MICO</name>
<evidence type="ECO:0000256" key="3">
    <source>
        <dbReference type="ARBA" id="ARBA00022840"/>
    </source>
</evidence>
<dbReference type="SUPFAM" id="SSF52540">
    <property type="entry name" value="P-loop containing nucleoside triphosphate hydrolases"/>
    <property type="match status" value="1"/>
</dbReference>
<sequence length="234" mass="25777">MLELNEIKKSFGGVTALASVQLSVDDGEFVSLVGPNGAGKTTLINIITGALRPDGGQVLLDGRPLNRVPAYKRSRHGVVRTFQSPRMFRRLTVRENILASPRVHTGANNEDFDEIVEALQLTGRLDARTDELNVVDRHRIEIARAILMRPSLLLLDEPTAGMAESEARQVIDVISARQSAAGFGILLIEHNFRLVKEVSDRLAVLDFGRLIHTGPPAEVEKNERVLEAYLGKRS</sequence>
<dbReference type="GO" id="GO:0005524">
    <property type="term" value="F:ATP binding"/>
    <property type="evidence" value="ECO:0007669"/>
    <property type="project" value="UniProtKB-KW"/>
</dbReference>
<keyword evidence="3 5" id="KW-0067">ATP-binding</keyword>
<dbReference type="Pfam" id="PF12399">
    <property type="entry name" value="BCA_ABC_TP_C"/>
    <property type="match status" value="1"/>
</dbReference>
<protein>
    <submittedName>
        <fullName evidence="5">ABC transporter ATP-binding protein</fullName>
    </submittedName>
</protein>
<dbReference type="Proteomes" id="UP001501004">
    <property type="component" value="Unassembled WGS sequence"/>
</dbReference>
<keyword evidence="2" id="KW-0547">Nucleotide-binding</keyword>
<evidence type="ECO:0000313" key="5">
    <source>
        <dbReference type="EMBL" id="GAA3733850.1"/>
    </source>
</evidence>
<keyword evidence="1" id="KW-0813">Transport</keyword>
<evidence type="ECO:0000313" key="6">
    <source>
        <dbReference type="Proteomes" id="UP001501004"/>
    </source>
</evidence>
<gene>
    <name evidence="5" type="ORF">GCM10022239_07540</name>
</gene>
<feature type="domain" description="ABC transporter" evidence="4">
    <location>
        <begin position="2"/>
        <end position="232"/>
    </location>
</feature>
<organism evidence="5 6">
    <name type="scientific">Leifsonella bigeumensis</name>
    <dbReference type="NCBI Taxonomy" id="433643"/>
    <lineage>
        <taxon>Bacteria</taxon>
        <taxon>Bacillati</taxon>
        <taxon>Actinomycetota</taxon>
        <taxon>Actinomycetes</taxon>
        <taxon>Micrococcales</taxon>
        <taxon>Microbacteriaceae</taxon>
        <taxon>Leifsonella</taxon>
    </lineage>
</organism>
<reference evidence="6" key="1">
    <citation type="journal article" date="2019" name="Int. J. Syst. Evol. Microbiol.">
        <title>The Global Catalogue of Microorganisms (GCM) 10K type strain sequencing project: providing services to taxonomists for standard genome sequencing and annotation.</title>
        <authorList>
            <consortium name="The Broad Institute Genomics Platform"/>
            <consortium name="The Broad Institute Genome Sequencing Center for Infectious Disease"/>
            <person name="Wu L."/>
            <person name="Ma J."/>
        </authorList>
    </citation>
    <scope>NUCLEOTIDE SEQUENCE [LARGE SCALE GENOMIC DNA]</scope>
    <source>
        <strain evidence="6">JCM 16949</strain>
    </source>
</reference>
<evidence type="ECO:0000256" key="2">
    <source>
        <dbReference type="ARBA" id="ARBA00022741"/>
    </source>
</evidence>
<proteinExistence type="predicted"/>
<dbReference type="Gene3D" id="3.40.50.300">
    <property type="entry name" value="P-loop containing nucleotide triphosphate hydrolases"/>
    <property type="match status" value="1"/>
</dbReference>
<dbReference type="Pfam" id="PF00005">
    <property type="entry name" value="ABC_tran"/>
    <property type="match status" value="1"/>
</dbReference>
<comment type="caution">
    <text evidence="5">The sequence shown here is derived from an EMBL/GenBank/DDBJ whole genome shotgun (WGS) entry which is preliminary data.</text>
</comment>
<dbReference type="SMART" id="SM00382">
    <property type="entry name" value="AAA"/>
    <property type="match status" value="1"/>
</dbReference>
<evidence type="ECO:0000256" key="1">
    <source>
        <dbReference type="ARBA" id="ARBA00022448"/>
    </source>
</evidence>
<dbReference type="RefSeq" id="WP_344753861.1">
    <property type="nucleotide sequence ID" value="NZ_BAABAE010000002.1"/>
</dbReference>
<dbReference type="PANTHER" id="PTHR45772">
    <property type="entry name" value="CONSERVED COMPONENT OF ABC TRANSPORTER FOR NATURAL AMINO ACIDS-RELATED"/>
    <property type="match status" value="1"/>
</dbReference>
<dbReference type="InterPro" id="IPR027417">
    <property type="entry name" value="P-loop_NTPase"/>
</dbReference>
<dbReference type="EMBL" id="BAABAE010000002">
    <property type="protein sequence ID" value="GAA3733850.1"/>
    <property type="molecule type" value="Genomic_DNA"/>
</dbReference>
<dbReference type="InterPro" id="IPR032823">
    <property type="entry name" value="BCA_ABC_TP_C"/>
</dbReference>
<dbReference type="InterPro" id="IPR003439">
    <property type="entry name" value="ABC_transporter-like_ATP-bd"/>
</dbReference>
<dbReference type="InterPro" id="IPR051120">
    <property type="entry name" value="ABC_AA/LPS_Transport"/>
</dbReference>
<keyword evidence="6" id="KW-1185">Reference proteome</keyword>
<accession>A0ABP7F8Z8</accession>
<evidence type="ECO:0000259" key="4">
    <source>
        <dbReference type="PROSITE" id="PS50893"/>
    </source>
</evidence>